<evidence type="ECO:0000313" key="2">
    <source>
        <dbReference type="EMBL" id="KAF2165145.1"/>
    </source>
</evidence>
<evidence type="ECO:0000313" key="3">
    <source>
        <dbReference type="Proteomes" id="UP000799537"/>
    </source>
</evidence>
<gene>
    <name evidence="2" type="ORF">M409DRAFT_24534</name>
</gene>
<feature type="compositionally biased region" description="Low complexity" evidence="1">
    <location>
        <begin position="67"/>
        <end position="76"/>
    </location>
</feature>
<dbReference type="GeneID" id="54560552"/>
<name>A0A6A6CDH3_ZASCE</name>
<dbReference type="InterPro" id="IPR013024">
    <property type="entry name" value="GGCT-like"/>
</dbReference>
<dbReference type="AlphaFoldDB" id="A0A6A6CDH3"/>
<accession>A0A6A6CDH3</accession>
<dbReference type="CDD" id="cd06661">
    <property type="entry name" value="GGCT_like"/>
    <property type="match status" value="1"/>
</dbReference>
<sequence>MQWHAVQRSNVSSKTDENVHNDHQPWESKQDPTCSRSSARVDGTYQIISHRAVESSIRKETNLYNTSFTSDTASSSTDEEGPIRRVSNPLDVDMPIEAKSITTIAYQRALRNRPLEQLLSHGEKFDPNAYTPTFLHDMLMLPGSLANLLDKIPTWDIERQMTPALLPGYKAHVHAPSLQPALTQSDDPNDYVQGMLIFGLGKDLRRLIHNHYRTHAKRRKLQLEVELQVLVEEPGPGHVFQQKVLRPRRRAIQAHVWLWSKKRGGEEFCETGEWNLEHALLGNLGPKQTALRVEADAKGDEDGDGWIGREVKEVRVDPEERDSREVVRRGGAGSLDYERITGVGFTGW</sequence>
<proteinExistence type="predicted"/>
<evidence type="ECO:0000256" key="1">
    <source>
        <dbReference type="SAM" id="MobiDB-lite"/>
    </source>
</evidence>
<organism evidence="2 3">
    <name type="scientific">Zasmidium cellare ATCC 36951</name>
    <dbReference type="NCBI Taxonomy" id="1080233"/>
    <lineage>
        <taxon>Eukaryota</taxon>
        <taxon>Fungi</taxon>
        <taxon>Dikarya</taxon>
        <taxon>Ascomycota</taxon>
        <taxon>Pezizomycotina</taxon>
        <taxon>Dothideomycetes</taxon>
        <taxon>Dothideomycetidae</taxon>
        <taxon>Mycosphaerellales</taxon>
        <taxon>Mycosphaerellaceae</taxon>
        <taxon>Zasmidium</taxon>
    </lineage>
</organism>
<feature type="region of interest" description="Disordered" evidence="1">
    <location>
        <begin position="1"/>
        <end position="39"/>
    </location>
</feature>
<dbReference type="OrthoDB" id="1044435at2759"/>
<reference evidence="2" key="1">
    <citation type="journal article" date="2020" name="Stud. Mycol.">
        <title>101 Dothideomycetes genomes: a test case for predicting lifestyles and emergence of pathogens.</title>
        <authorList>
            <person name="Haridas S."/>
            <person name="Albert R."/>
            <person name="Binder M."/>
            <person name="Bloem J."/>
            <person name="Labutti K."/>
            <person name="Salamov A."/>
            <person name="Andreopoulos B."/>
            <person name="Baker S."/>
            <person name="Barry K."/>
            <person name="Bills G."/>
            <person name="Bluhm B."/>
            <person name="Cannon C."/>
            <person name="Castanera R."/>
            <person name="Culley D."/>
            <person name="Daum C."/>
            <person name="Ezra D."/>
            <person name="Gonzalez J."/>
            <person name="Henrissat B."/>
            <person name="Kuo A."/>
            <person name="Liang C."/>
            <person name="Lipzen A."/>
            <person name="Lutzoni F."/>
            <person name="Magnuson J."/>
            <person name="Mondo S."/>
            <person name="Nolan M."/>
            <person name="Ohm R."/>
            <person name="Pangilinan J."/>
            <person name="Park H.-J."/>
            <person name="Ramirez L."/>
            <person name="Alfaro M."/>
            <person name="Sun H."/>
            <person name="Tritt A."/>
            <person name="Yoshinaga Y."/>
            <person name="Zwiers L.-H."/>
            <person name="Turgeon B."/>
            <person name="Goodwin S."/>
            <person name="Spatafora J."/>
            <person name="Crous P."/>
            <person name="Grigoriev I."/>
        </authorList>
    </citation>
    <scope>NUCLEOTIDE SEQUENCE</scope>
    <source>
        <strain evidence="2">ATCC 36951</strain>
    </source>
</reference>
<dbReference type="Proteomes" id="UP000799537">
    <property type="component" value="Unassembled WGS sequence"/>
</dbReference>
<feature type="region of interest" description="Disordered" evidence="1">
    <location>
        <begin position="67"/>
        <end position="88"/>
    </location>
</feature>
<feature type="compositionally biased region" description="Basic and acidic residues" evidence="1">
    <location>
        <begin position="14"/>
        <end position="30"/>
    </location>
</feature>
<dbReference type="EMBL" id="ML993601">
    <property type="protein sequence ID" value="KAF2165145.1"/>
    <property type="molecule type" value="Genomic_DNA"/>
</dbReference>
<keyword evidence="3" id="KW-1185">Reference proteome</keyword>
<protein>
    <submittedName>
        <fullName evidence="2">Uncharacterized protein</fullName>
    </submittedName>
</protein>
<dbReference type="RefSeq" id="XP_033666034.1">
    <property type="nucleotide sequence ID" value="XM_033807280.1"/>
</dbReference>